<protein>
    <submittedName>
        <fullName evidence="1">Uncharacterized protein</fullName>
    </submittedName>
</protein>
<dbReference type="AlphaFoldDB" id="A0A3S0JLP9"/>
<dbReference type="Proteomes" id="UP000271705">
    <property type="component" value="Unassembled WGS sequence"/>
</dbReference>
<reference evidence="1 2" key="1">
    <citation type="submission" date="2018-12" db="EMBL/GenBank/DDBJ databases">
        <authorList>
            <person name="Kartti S."/>
            <person name="Manni A."/>
            <person name="Chemao El Fihri M.W."/>
            <person name="Laamarti M."/>
            <person name="Temsamani L."/>
            <person name="El Jamali J.E."/>
            <person name="Ouadghiri M."/>
            <person name="Ibrahimi A."/>
            <person name="Filati-Maltouf A."/>
        </authorList>
    </citation>
    <scope>NUCLEOTIDE SEQUENCE [LARGE SCALE GENOMIC DNA]</scope>
    <source>
        <strain evidence="1 2">MDMC339</strain>
    </source>
</reference>
<accession>A0A3S0JLP9</accession>
<comment type="caution">
    <text evidence="1">The sequence shown here is derived from an EMBL/GenBank/DDBJ whole genome shotgun (WGS) entry which is preliminary data.</text>
</comment>
<evidence type="ECO:0000313" key="1">
    <source>
        <dbReference type="EMBL" id="RTQ90908.1"/>
    </source>
</evidence>
<sequence>MMRHKTQFDGWSSAMEPSFVSAPVRVEYVPYAQKQRDAAELRALVMTHIARGGAYEQLPSIATAQVSA</sequence>
<organism evidence="1 2">
    <name type="scientific">Stenotrophomonas maltophilia</name>
    <name type="common">Pseudomonas maltophilia</name>
    <name type="synonym">Xanthomonas maltophilia</name>
    <dbReference type="NCBI Taxonomy" id="40324"/>
    <lineage>
        <taxon>Bacteria</taxon>
        <taxon>Pseudomonadati</taxon>
        <taxon>Pseudomonadota</taxon>
        <taxon>Gammaproteobacteria</taxon>
        <taxon>Lysobacterales</taxon>
        <taxon>Lysobacteraceae</taxon>
        <taxon>Stenotrophomonas</taxon>
        <taxon>Stenotrophomonas maltophilia group</taxon>
    </lineage>
</organism>
<gene>
    <name evidence="1" type="ORF">EKL94_05205</name>
</gene>
<name>A0A3S0JLP9_STEMA</name>
<dbReference type="EMBL" id="RXLZ01000010">
    <property type="protein sequence ID" value="RTQ90908.1"/>
    <property type="molecule type" value="Genomic_DNA"/>
</dbReference>
<proteinExistence type="predicted"/>
<evidence type="ECO:0000313" key="2">
    <source>
        <dbReference type="Proteomes" id="UP000271705"/>
    </source>
</evidence>